<evidence type="ECO:0000256" key="2">
    <source>
        <dbReference type="SAM" id="Phobius"/>
    </source>
</evidence>
<sequence>VWPRAQPTPPHDLRPPPRTQGSRAPAGPLPAFRQPSLLFSLRGCLLVAESLLSRSLRLPSSPPSCLGSLPALDFLLAAARLMNKWQGWCRPRPRRWVFLAFMLFALDFNLIFFTMAKFLKPGDAAEMTTGDKAEIENSDDDSGGGLGTVCWEGGYDFSEEQWQLLMEQAS</sequence>
<reference evidence="4" key="1">
    <citation type="submission" date="2018-11" db="EMBL/GenBank/DDBJ databases">
        <title>Haplotype-resolved cattle genomes.</title>
        <authorList>
            <person name="Low W.Y."/>
            <person name="Tearle R."/>
            <person name="Bickhart D.M."/>
            <person name="Rosen B.D."/>
            <person name="Koren S."/>
            <person name="Rhie A."/>
            <person name="Hiendleder S."/>
            <person name="Phillippy A.M."/>
            <person name="Smith T.P.L."/>
            <person name="Williams J.L."/>
        </authorList>
    </citation>
    <scope>NUCLEOTIDE SEQUENCE [LARGE SCALE GENOMIC DNA]</scope>
</reference>
<dbReference type="Proteomes" id="UP000429181">
    <property type="component" value="Unassembled WGS sequence"/>
</dbReference>
<feature type="compositionally biased region" description="Pro residues" evidence="1">
    <location>
        <begin position="1"/>
        <end position="10"/>
    </location>
</feature>
<dbReference type="AlphaFoldDB" id="A0A4W2HW76"/>
<dbReference type="GeneTree" id="ENSGT00960000191436"/>
<feature type="region of interest" description="Disordered" evidence="1">
    <location>
        <begin position="1"/>
        <end position="26"/>
    </location>
</feature>
<accession>A0A4W2HW76</accession>
<organism evidence="3 4">
    <name type="scientific">Bos indicus x Bos taurus</name>
    <name type="common">Hybrid cattle</name>
    <dbReference type="NCBI Taxonomy" id="30522"/>
    <lineage>
        <taxon>Eukaryota</taxon>
        <taxon>Metazoa</taxon>
        <taxon>Chordata</taxon>
        <taxon>Craniata</taxon>
        <taxon>Vertebrata</taxon>
        <taxon>Euteleostomi</taxon>
        <taxon>Mammalia</taxon>
        <taxon>Eutheria</taxon>
        <taxon>Laurasiatheria</taxon>
        <taxon>Artiodactyla</taxon>
        <taxon>Ruminantia</taxon>
        <taxon>Pecora</taxon>
        <taxon>Bovidae</taxon>
        <taxon>Bovinae</taxon>
        <taxon>Bos</taxon>
    </lineage>
</organism>
<protein>
    <submittedName>
        <fullName evidence="3">Uncharacterized protein</fullName>
    </submittedName>
</protein>
<keyword evidence="2" id="KW-1133">Transmembrane helix</keyword>
<proteinExistence type="predicted"/>
<keyword evidence="2" id="KW-0472">Membrane</keyword>
<reference evidence="3" key="2">
    <citation type="submission" date="2025-08" db="UniProtKB">
        <authorList>
            <consortium name="Ensembl"/>
        </authorList>
    </citation>
    <scope>IDENTIFICATION</scope>
</reference>
<evidence type="ECO:0000313" key="4">
    <source>
        <dbReference type="Proteomes" id="UP000429181"/>
    </source>
</evidence>
<feature type="transmembrane region" description="Helical" evidence="2">
    <location>
        <begin position="96"/>
        <end position="119"/>
    </location>
</feature>
<evidence type="ECO:0000313" key="3">
    <source>
        <dbReference type="Ensembl" id="ENSBIXP00005037349.1"/>
    </source>
</evidence>
<name>A0A4W2HW76_BOBOX</name>
<keyword evidence="2" id="KW-0812">Transmembrane</keyword>
<dbReference type="Ensembl" id="ENSBIXT00005026135.1">
    <property type="protein sequence ID" value="ENSBIXP00005037349.1"/>
    <property type="gene ID" value="ENSBIXG00005003127.1"/>
</dbReference>
<evidence type="ECO:0000256" key="1">
    <source>
        <dbReference type="SAM" id="MobiDB-lite"/>
    </source>
</evidence>